<proteinExistence type="predicted"/>
<keyword evidence="3" id="KW-1185">Reference proteome</keyword>
<name>A0ABR2LML8_9ASPA</name>
<comment type="caution">
    <text evidence="2">The sequence shown here is derived from an EMBL/GenBank/DDBJ whole genome shotgun (WGS) entry which is preliminary data.</text>
</comment>
<sequence>MLKRKTTPFTGVAPKDTASFPPSVTEVADLCNEDPPSASGTAPLNPPAGRTNLIPELTLPAKGVNPEPPASVPRPPSLTIEGATDPTLGETRPLERRTFSPGRGKPLHLLFGKGAEDQPGPPHCPSGKDISRSLDSPAIPPAAAPAETPEISPIAIALAFPLRLEKVPESPSNGDFSASTKPQPFSLPRLSSTITYPSSSFADDHSSLCNHSSLIRPDNYTASCNTGKGQTRIESGRGKYFSSRYCLHLLRCFPLQAPDVVPLRPIDAIRSSGRTRHPDLGLPPASTASSDPPPQSFDAYCRMENTSLLGIAHTCFVVSSSRRPTPDLHAPSTPPETSVEPGAQIWACRQLRRRVQTLLNISMPTAAGVRPLLSIRFENSFLEVSGRQSPQAASFRPFPLSFGPKLSCIGLLPYPSKGERNQPMNVAGIPHLTTTTTLIKNDLNPCIPFLEIILYPTQFDNDRDDDYMDYHELWRDHIEEDDITRCILITLWLMSLMVAPRKFH</sequence>
<dbReference type="Proteomes" id="UP001412067">
    <property type="component" value="Unassembled WGS sequence"/>
</dbReference>
<feature type="region of interest" description="Disordered" evidence="1">
    <location>
        <begin position="1"/>
        <end position="147"/>
    </location>
</feature>
<organism evidence="2 3">
    <name type="scientific">Platanthera guangdongensis</name>
    <dbReference type="NCBI Taxonomy" id="2320717"/>
    <lineage>
        <taxon>Eukaryota</taxon>
        <taxon>Viridiplantae</taxon>
        <taxon>Streptophyta</taxon>
        <taxon>Embryophyta</taxon>
        <taxon>Tracheophyta</taxon>
        <taxon>Spermatophyta</taxon>
        <taxon>Magnoliopsida</taxon>
        <taxon>Liliopsida</taxon>
        <taxon>Asparagales</taxon>
        <taxon>Orchidaceae</taxon>
        <taxon>Orchidoideae</taxon>
        <taxon>Orchideae</taxon>
        <taxon>Orchidinae</taxon>
        <taxon>Platanthera</taxon>
    </lineage>
</organism>
<reference evidence="2 3" key="1">
    <citation type="journal article" date="2022" name="Nat. Plants">
        <title>Genomes of leafy and leafless Platanthera orchids illuminate the evolution of mycoheterotrophy.</title>
        <authorList>
            <person name="Li M.H."/>
            <person name="Liu K.W."/>
            <person name="Li Z."/>
            <person name="Lu H.C."/>
            <person name="Ye Q.L."/>
            <person name="Zhang D."/>
            <person name="Wang J.Y."/>
            <person name="Li Y.F."/>
            <person name="Zhong Z.M."/>
            <person name="Liu X."/>
            <person name="Yu X."/>
            <person name="Liu D.K."/>
            <person name="Tu X.D."/>
            <person name="Liu B."/>
            <person name="Hao Y."/>
            <person name="Liao X.Y."/>
            <person name="Jiang Y.T."/>
            <person name="Sun W.H."/>
            <person name="Chen J."/>
            <person name="Chen Y.Q."/>
            <person name="Ai Y."/>
            <person name="Zhai J.W."/>
            <person name="Wu S.S."/>
            <person name="Zhou Z."/>
            <person name="Hsiao Y.Y."/>
            <person name="Wu W.L."/>
            <person name="Chen Y.Y."/>
            <person name="Lin Y.F."/>
            <person name="Hsu J.L."/>
            <person name="Li C.Y."/>
            <person name="Wang Z.W."/>
            <person name="Zhao X."/>
            <person name="Zhong W.Y."/>
            <person name="Ma X.K."/>
            <person name="Ma L."/>
            <person name="Huang J."/>
            <person name="Chen G.Z."/>
            <person name="Huang M.Z."/>
            <person name="Huang L."/>
            <person name="Peng D.H."/>
            <person name="Luo Y.B."/>
            <person name="Zou S.Q."/>
            <person name="Chen S.P."/>
            <person name="Lan S."/>
            <person name="Tsai W.C."/>
            <person name="Van de Peer Y."/>
            <person name="Liu Z.J."/>
        </authorList>
    </citation>
    <scope>NUCLEOTIDE SEQUENCE [LARGE SCALE GENOMIC DNA]</scope>
    <source>
        <strain evidence="2">Lor288</strain>
    </source>
</reference>
<evidence type="ECO:0000313" key="3">
    <source>
        <dbReference type="Proteomes" id="UP001412067"/>
    </source>
</evidence>
<feature type="region of interest" description="Disordered" evidence="1">
    <location>
        <begin position="271"/>
        <end position="296"/>
    </location>
</feature>
<accession>A0ABR2LML8</accession>
<protein>
    <submittedName>
        <fullName evidence="2">Uncharacterized protein</fullName>
    </submittedName>
</protein>
<feature type="region of interest" description="Disordered" evidence="1">
    <location>
        <begin position="322"/>
        <end position="341"/>
    </location>
</feature>
<evidence type="ECO:0000256" key="1">
    <source>
        <dbReference type="SAM" id="MobiDB-lite"/>
    </source>
</evidence>
<feature type="compositionally biased region" description="Pro residues" evidence="1">
    <location>
        <begin position="66"/>
        <end position="76"/>
    </location>
</feature>
<evidence type="ECO:0000313" key="2">
    <source>
        <dbReference type="EMBL" id="KAK8945327.1"/>
    </source>
</evidence>
<gene>
    <name evidence="2" type="ORF">KSP40_PGU011453</name>
</gene>
<dbReference type="EMBL" id="JBBWWR010000017">
    <property type="protein sequence ID" value="KAK8945327.1"/>
    <property type="molecule type" value="Genomic_DNA"/>
</dbReference>